<reference evidence="2" key="2">
    <citation type="submission" date="2022-06" db="UniProtKB">
        <authorList>
            <consortium name="EnsemblMetazoa"/>
        </authorList>
    </citation>
    <scope>IDENTIFICATION</scope>
    <source>
        <strain evidence="2">PS312</strain>
    </source>
</reference>
<gene>
    <name evidence="2" type="primary">WBGene00117523</name>
</gene>
<name>A0A2A6CH89_PRIPA</name>
<comment type="caution">
    <text evidence="1">Lacks conserved residue(s) required for the propagation of feature annotation.</text>
</comment>
<sequence>MEIYRKLLKGELRFFDSSKSLQLSSRNALQRSAYKRPIFDLISLLLLAVSSAMARTLLVLAGVSSLAALISAQCATSDNANCANWKRNGFCTNPGYAKSMLQQYCPNACKEQSGCGTPDPVSPGSGTNTPKAEENANCAKWAEDATKMFCASVDIKPAQKQTFCKKTCAAEIAKTDECALYLNTDGKIKRSAPITKDAAAKPTNAAAPTTIAAMYAKDKCTVKLYADAAPADLTVGILQEFTGTADLVTAKVDDTAKAALGMTCTCV</sequence>
<dbReference type="EnsemblMetazoa" id="PPA27969.1">
    <property type="protein sequence ID" value="PPA27969.1"/>
    <property type="gene ID" value="WBGene00117523"/>
</dbReference>
<evidence type="ECO:0000313" key="2">
    <source>
        <dbReference type="EnsemblMetazoa" id="PPA27969.1"/>
    </source>
</evidence>
<reference evidence="3" key="1">
    <citation type="journal article" date="2008" name="Nat. Genet.">
        <title>The Pristionchus pacificus genome provides a unique perspective on nematode lifestyle and parasitism.</title>
        <authorList>
            <person name="Dieterich C."/>
            <person name="Clifton S.W."/>
            <person name="Schuster L.N."/>
            <person name="Chinwalla A."/>
            <person name="Delehaunty K."/>
            <person name="Dinkelacker I."/>
            <person name="Fulton L."/>
            <person name="Fulton R."/>
            <person name="Godfrey J."/>
            <person name="Minx P."/>
            <person name="Mitreva M."/>
            <person name="Roeseler W."/>
            <person name="Tian H."/>
            <person name="Witte H."/>
            <person name="Yang S.P."/>
            <person name="Wilson R.K."/>
            <person name="Sommer R.J."/>
        </authorList>
    </citation>
    <scope>NUCLEOTIDE SEQUENCE [LARGE SCALE GENOMIC DNA]</scope>
    <source>
        <strain evidence="3">PS312</strain>
    </source>
</reference>
<evidence type="ECO:0000313" key="3">
    <source>
        <dbReference type="Proteomes" id="UP000005239"/>
    </source>
</evidence>
<dbReference type="Proteomes" id="UP000005239">
    <property type="component" value="Unassembled WGS sequence"/>
</dbReference>
<accession>A0A8R1YNM8</accession>
<evidence type="ECO:0000256" key="1">
    <source>
        <dbReference type="PROSITE-ProRule" id="PRU01005"/>
    </source>
</evidence>
<dbReference type="AlphaFoldDB" id="A0A2A6CH89"/>
<organism evidence="2 3">
    <name type="scientific">Pristionchus pacificus</name>
    <name type="common">Parasitic nematode worm</name>
    <dbReference type="NCBI Taxonomy" id="54126"/>
    <lineage>
        <taxon>Eukaryota</taxon>
        <taxon>Metazoa</taxon>
        <taxon>Ecdysozoa</taxon>
        <taxon>Nematoda</taxon>
        <taxon>Chromadorea</taxon>
        <taxon>Rhabditida</taxon>
        <taxon>Rhabditina</taxon>
        <taxon>Diplogasteromorpha</taxon>
        <taxon>Diplogasteroidea</taxon>
        <taxon>Neodiplogasteridae</taxon>
        <taxon>Pristionchus</taxon>
    </lineage>
</organism>
<dbReference type="Gene3D" id="1.10.10.1940">
    <property type="match status" value="1"/>
</dbReference>
<keyword evidence="3" id="KW-1185">Reference proteome</keyword>
<dbReference type="PANTHER" id="PTHR46707:SF1">
    <property type="entry name" value="COEXPRESSED WITH POLYCYSTINS-RELATED"/>
    <property type="match status" value="1"/>
</dbReference>
<dbReference type="Pfam" id="PF01549">
    <property type="entry name" value="ShK"/>
    <property type="match status" value="1"/>
</dbReference>
<dbReference type="PANTHER" id="PTHR46707">
    <property type="entry name" value="PROTEIN CBG07468"/>
    <property type="match status" value="1"/>
</dbReference>
<dbReference type="PROSITE" id="PS51670">
    <property type="entry name" value="SHKT"/>
    <property type="match status" value="1"/>
</dbReference>
<accession>A0A2A6CH89</accession>
<dbReference type="InterPro" id="IPR003582">
    <property type="entry name" value="ShKT_dom"/>
</dbReference>
<protein>
    <submittedName>
        <fullName evidence="2">ShK domain-containing protein</fullName>
    </submittedName>
</protein>
<proteinExistence type="predicted"/>
<dbReference type="SMART" id="SM00254">
    <property type="entry name" value="ShKT"/>
    <property type="match status" value="2"/>
</dbReference>